<proteinExistence type="predicted"/>
<dbReference type="Proteomes" id="UP001163223">
    <property type="component" value="Chromosome"/>
</dbReference>
<sequence>MAAGGAEAADTERRSLAELAQAGFAWWLGELADMVPARLKARAGFARPAAFDCVLLPDGRALAHRAERGRDLADPAGEAFAASLAALAEQAGRDRSVRLSVPASLCLLRHVAIPARALPHAGALLRHEIEALLPDPPEDILCDWYVETEDRAKRQLILRQVVLLRPRIAAVETALARAGLVLSRITVGEAERRPVPVDLLAGRPFGVAACLAGLPLAAKLMHGLGVLLLVAALFIASGRQAETLEAMAETRASYPRPSPAALSASAAADFLDETARAPGATRLLDVVATRLPAGAFVSAVSLSDGILSVSVAGPGRGNAAAALRAEPLFAAVEPVGSGDGAVLALSVTLAPPGAPATNGAEDAR</sequence>
<accession>A0ACD4NLY2</accession>
<protein>
    <submittedName>
        <fullName evidence="1">Uncharacterized protein</fullName>
    </submittedName>
</protein>
<keyword evidence="2" id="KW-1185">Reference proteome</keyword>
<name>A0ACD4NLY2_9HYPH</name>
<reference evidence="1" key="1">
    <citation type="submission" date="2022-11" db="EMBL/GenBank/DDBJ databases">
        <title>beta-Carotene-producing bacterium, Jeongeuplla avenae sp. nov., alleviates the salt stress of Arabidopsis seedlings.</title>
        <authorList>
            <person name="Jiang L."/>
            <person name="Lee J."/>
        </authorList>
    </citation>
    <scope>NUCLEOTIDE SEQUENCE</scope>
    <source>
        <strain evidence="1">DY_R2A_6</strain>
    </source>
</reference>
<evidence type="ECO:0000313" key="2">
    <source>
        <dbReference type="Proteomes" id="UP001163223"/>
    </source>
</evidence>
<gene>
    <name evidence="1" type="ORF">OXU80_23815</name>
</gene>
<dbReference type="EMBL" id="CP113520">
    <property type="protein sequence ID" value="WAJ27836.1"/>
    <property type="molecule type" value="Genomic_DNA"/>
</dbReference>
<organism evidence="1 2">
    <name type="scientific">Antarcticirhabdus aurantiaca</name>
    <dbReference type="NCBI Taxonomy" id="2606717"/>
    <lineage>
        <taxon>Bacteria</taxon>
        <taxon>Pseudomonadati</taxon>
        <taxon>Pseudomonadota</taxon>
        <taxon>Alphaproteobacteria</taxon>
        <taxon>Hyphomicrobiales</taxon>
        <taxon>Aurantimonadaceae</taxon>
        <taxon>Antarcticirhabdus</taxon>
    </lineage>
</organism>
<evidence type="ECO:0000313" key="1">
    <source>
        <dbReference type="EMBL" id="WAJ27836.1"/>
    </source>
</evidence>